<dbReference type="EMBL" id="QKTX01000001">
    <property type="protein sequence ID" value="PZV87444.1"/>
    <property type="molecule type" value="Genomic_DNA"/>
</dbReference>
<keyword evidence="1" id="KW-0560">Oxidoreductase</keyword>
<proteinExistence type="predicted"/>
<protein>
    <submittedName>
        <fullName evidence="1">Methane monooxygenase PmoA-like</fullName>
    </submittedName>
</protein>
<sequence length="342" mass="37768">MAAVLLSLFSAINAQTSSTDQVRLIRKDAEQKVEIRVNGELFTAYYFPGDLAKPVLYPIKSVAGNDLTRGFPLDPRPGERIDHPHHVGHWFNYGDVNGLDFWNNSDAIPAEKKSGYGTIRHRGVKSMIEKGNRAELEVETDWLAPNGEILLKETTRFVFISEGKKRSIERMTTLSAQNQPVSLKDNKEGMFAIRVARELEHPSDKPELFTDANGIATLVPSLNNEGVTGKYLSSAGKIGDDVWGTRGTWVNLSGEIKGEKVAIAILDHPSNPGYPTYWHARGYGLFAANSLGQKALSGGKDELNFGLKAGESVTFRYKILIHSGTSFTDELLHMEFGAFSKK</sequence>
<accession>A0A326RZL8</accession>
<keyword evidence="1" id="KW-0503">Monooxygenase</keyword>
<dbReference type="Proteomes" id="UP000248917">
    <property type="component" value="Unassembled WGS sequence"/>
</dbReference>
<dbReference type="InterPro" id="IPR029475">
    <property type="entry name" value="DUF6807"/>
</dbReference>
<organism evidence="1 2">
    <name type="scientific">Algoriphagus aquaeductus</name>
    <dbReference type="NCBI Taxonomy" id="475299"/>
    <lineage>
        <taxon>Bacteria</taxon>
        <taxon>Pseudomonadati</taxon>
        <taxon>Bacteroidota</taxon>
        <taxon>Cytophagia</taxon>
        <taxon>Cytophagales</taxon>
        <taxon>Cyclobacteriaceae</taxon>
        <taxon>Algoriphagus</taxon>
    </lineage>
</organism>
<comment type="caution">
    <text evidence="1">The sequence shown here is derived from an EMBL/GenBank/DDBJ whole genome shotgun (WGS) entry which is preliminary data.</text>
</comment>
<name>A0A326RZL8_9BACT</name>
<dbReference type="RefSeq" id="WP_181452545.1">
    <property type="nucleotide sequence ID" value="NZ_QKTX01000001.1"/>
</dbReference>
<gene>
    <name evidence="1" type="ORF">CLV31_101317</name>
</gene>
<dbReference type="AlphaFoldDB" id="A0A326RZL8"/>
<dbReference type="GO" id="GO:0004497">
    <property type="term" value="F:monooxygenase activity"/>
    <property type="evidence" value="ECO:0007669"/>
    <property type="project" value="UniProtKB-KW"/>
</dbReference>
<dbReference type="Pfam" id="PF14100">
    <property type="entry name" value="DUF6807"/>
    <property type="match status" value="1"/>
</dbReference>
<evidence type="ECO:0000313" key="1">
    <source>
        <dbReference type="EMBL" id="PZV87444.1"/>
    </source>
</evidence>
<evidence type="ECO:0000313" key="2">
    <source>
        <dbReference type="Proteomes" id="UP000248917"/>
    </source>
</evidence>
<reference evidence="1 2" key="1">
    <citation type="submission" date="2018-06" db="EMBL/GenBank/DDBJ databases">
        <title>Genomic Encyclopedia of Archaeal and Bacterial Type Strains, Phase II (KMG-II): from individual species to whole genera.</title>
        <authorList>
            <person name="Goeker M."/>
        </authorList>
    </citation>
    <scope>NUCLEOTIDE SEQUENCE [LARGE SCALE GENOMIC DNA]</scope>
    <source>
        <strain evidence="1 2">T4</strain>
    </source>
</reference>
<keyword evidence="2" id="KW-1185">Reference proteome</keyword>